<dbReference type="AlphaFoldDB" id="A0A919PGI9"/>
<evidence type="ECO:0000313" key="2">
    <source>
        <dbReference type="EMBL" id="GIG43529.1"/>
    </source>
</evidence>
<organism evidence="2 3">
    <name type="scientific">Dactylosporangium siamense</name>
    <dbReference type="NCBI Taxonomy" id="685454"/>
    <lineage>
        <taxon>Bacteria</taxon>
        <taxon>Bacillati</taxon>
        <taxon>Actinomycetota</taxon>
        <taxon>Actinomycetes</taxon>
        <taxon>Micromonosporales</taxon>
        <taxon>Micromonosporaceae</taxon>
        <taxon>Dactylosporangium</taxon>
    </lineage>
</organism>
<proteinExistence type="predicted"/>
<keyword evidence="3" id="KW-1185">Reference proteome</keyword>
<feature type="domain" description="WYL" evidence="1">
    <location>
        <begin position="466"/>
        <end position="525"/>
    </location>
</feature>
<comment type="caution">
    <text evidence="2">The sequence shown here is derived from an EMBL/GenBank/DDBJ whole genome shotgun (WGS) entry which is preliminary data.</text>
</comment>
<gene>
    <name evidence="2" type="ORF">Dsi01nite_015700</name>
</gene>
<dbReference type="InterPro" id="IPR026881">
    <property type="entry name" value="WYL_dom"/>
</dbReference>
<reference evidence="2" key="1">
    <citation type="submission" date="2021-01" db="EMBL/GenBank/DDBJ databases">
        <title>Whole genome shotgun sequence of Dactylosporangium siamense NBRC 106093.</title>
        <authorList>
            <person name="Komaki H."/>
            <person name="Tamura T."/>
        </authorList>
    </citation>
    <scope>NUCLEOTIDE SEQUENCE</scope>
    <source>
        <strain evidence="2">NBRC 106093</strain>
    </source>
</reference>
<name>A0A919PGI9_9ACTN</name>
<dbReference type="Proteomes" id="UP000660611">
    <property type="component" value="Unassembled WGS sequence"/>
</dbReference>
<evidence type="ECO:0000259" key="1">
    <source>
        <dbReference type="Pfam" id="PF13280"/>
    </source>
</evidence>
<dbReference type="RefSeq" id="WP_203845397.1">
    <property type="nucleotide sequence ID" value="NZ_BAAAVW010000004.1"/>
</dbReference>
<evidence type="ECO:0000313" key="3">
    <source>
        <dbReference type="Proteomes" id="UP000660611"/>
    </source>
</evidence>
<dbReference type="Pfam" id="PF13280">
    <property type="entry name" value="WYL"/>
    <property type="match status" value="1"/>
</dbReference>
<accession>A0A919PGI9</accession>
<sequence length="528" mass="55910">MTRGALVGWLSRLAPDELGAVLRRRPDALGAPPPDDLVQLAARLSARTGVDEIVASLPLPAVQVLEALSGPGPVSLPDLADRLDVAVDDPTLDATLQVLLQRALVWPSEDDGALFSAAYLPEQEPEPFQPVPPAPRLLPADRTAVRDAAVRAATLLLERLPVLLDAAAARPLGRQRTGGVAVREQRRLALASGLDEPTVTLLADLAVAARLLGPDGVRLVPTLAYDDWAERAPADRLARLLKEWWSGAPLRQVVVRAMHELPPDTAVADVSSLAPLVRWTAPLQTRTQEDLGSVVIGIVAEATLLGVCASGALSPLGRALADGRGVSDVAQRLLPAAPAADALHVRGVGSVIVSDDTALLDDVVAAEGLAPLKLRRIAPTVAGSALSPVDTLAALRAAGYQPARDAGPGPVRLHRARVDHQRRPAARSTVDPGELAARLLVPQQRRPDTLELIRQRAPQLRPEQAQLLATAVEDGSPVWIRYVDAGGRASERVIDNAQLSGGNIDAWCRLRRDDRAFTLDKIVAVAPV</sequence>
<protein>
    <recommendedName>
        <fullName evidence="1">WYL domain-containing protein</fullName>
    </recommendedName>
</protein>
<dbReference type="EMBL" id="BONQ01000025">
    <property type="protein sequence ID" value="GIG43529.1"/>
    <property type="molecule type" value="Genomic_DNA"/>
</dbReference>